<keyword evidence="4" id="KW-1185">Reference proteome</keyword>
<evidence type="ECO:0000313" key="4">
    <source>
        <dbReference type="Proteomes" id="UP001147700"/>
    </source>
</evidence>
<evidence type="ECO:0000313" key="3">
    <source>
        <dbReference type="EMBL" id="MDA0137356.1"/>
    </source>
</evidence>
<gene>
    <name evidence="3" type="ORF">OJ962_07620</name>
</gene>
<keyword evidence="1" id="KW-0732">Signal</keyword>
<dbReference type="Pfam" id="PF00144">
    <property type="entry name" value="Beta-lactamase"/>
    <property type="match status" value="1"/>
</dbReference>
<dbReference type="PANTHER" id="PTHR46825:SF7">
    <property type="entry name" value="D-ALANYL-D-ALANINE CARBOXYPEPTIDASE"/>
    <property type="match status" value="1"/>
</dbReference>
<feature type="signal peptide" evidence="1">
    <location>
        <begin position="1"/>
        <end position="20"/>
    </location>
</feature>
<dbReference type="InterPro" id="IPR001466">
    <property type="entry name" value="Beta-lactam-related"/>
</dbReference>
<protein>
    <submittedName>
        <fullName evidence="3">Beta-lactamase family protein</fullName>
    </submittedName>
</protein>
<dbReference type="EMBL" id="JAPCID010000009">
    <property type="protein sequence ID" value="MDA0137356.1"/>
    <property type="molecule type" value="Genomic_DNA"/>
</dbReference>
<name>A0ABT4RFM1_9ACTN</name>
<accession>A0ABT4RFM1</accession>
<dbReference type="Gene3D" id="3.40.710.10">
    <property type="entry name" value="DD-peptidase/beta-lactamase superfamily"/>
    <property type="match status" value="1"/>
</dbReference>
<reference evidence="3" key="1">
    <citation type="submission" date="2022-10" db="EMBL/GenBank/DDBJ databases">
        <title>The WGS of Solirubrobacter sp. CPCC 204708.</title>
        <authorList>
            <person name="Jiang Z."/>
        </authorList>
    </citation>
    <scope>NUCLEOTIDE SEQUENCE</scope>
    <source>
        <strain evidence="3">CPCC 204708</strain>
    </source>
</reference>
<dbReference type="SUPFAM" id="SSF56601">
    <property type="entry name" value="beta-lactamase/transpeptidase-like"/>
    <property type="match status" value="1"/>
</dbReference>
<dbReference type="Proteomes" id="UP001147700">
    <property type="component" value="Unassembled WGS sequence"/>
</dbReference>
<comment type="caution">
    <text evidence="3">The sequence shown here is derived from an EMBL/GenBank/DDBJ whole genome shotgun (WGS) entry which is preliminary data.</text>
</comment>
<sequence>MKLLVLSALVLALLAAPAQASQTGVVVSDDGRITARGEIRPDDRFRVGSVTKTFVSTTILQLEAEGRLSLDDPAERYVPGVGAIPLRALLNHTSGLNNHSEDPQVFEGWPLRRWEPRQLVDIGLAMPRKAGFAYSNTNYVILGLVVEAVTRRPLERELERRIIKPLKLRYTSYDEGPRVRGVVRGTAAGEDVTVQDTSWAGAAGSLVSTGRDLARFYGSLDRLLTRKQLKAMRGTGEYGLGLFSVQTPCGRAWGHNGAVPGYLTHAFTRGDRTVVVLVDEQPTDERPAVRRLTRALCA</sequence>
<evidence type="ECO:0000259" key="2">
    <source>
        <dbReference type="Pfam" id="PF00144"/>
    </source>
</evidence>
<dbReference type="InterPro" id="IPR050491">
    <property type="entry name" value="AmpC-like"/>
</dbReference>
<feature type="chain" id="PRO_5046156410" evidence="1">
    <location>
        <begin position="21"/>
        <end position="298"/>
    </location>
</feature>
<evidence type="ECO:0000256" key="1">
    <source>
        <dbReference type="SAM" id="SignalP"/>
    </source>
</evidence>
<feature type="domain" description="Beta-lactamase-related" evidence="2">
    <location>
        <begin position="24"/>
        <end position="283"/>
    </location>
</feature>
<dbReference type="RefSeq" id="WP_202955691.1">
    <property type="nucleotide sequence ID" value="NZ_JAPCID010000009.1"/>
</dbReference>
<dbReference type="InterPro" id="IPR012338">
    <property type="entry name" value="Beta-lactam/transpept-like"/>
</dbReference>
<organism evidence="3 4">
    <name type="scientific">Solirubrobacter deserti</name>
    <dbReference type="NCBI Taxonomy" id="2282478"/>
    <lineage>
        <taxon>Bacteria</taxon>
        <taxon>Bacillati</taxon>
        <taxon>Actinomycetota</taxon>
        <taxon>Thermoleophilia</taxon>
        <taxon>Solirubrobacterales</taxon>
        <taxon>Solirubrobacteraceae</taxon>
        <taxon>Solirubrobacter</taxon>
    </lineage>
</organism>
<proteinExistence type="predicted"/>
<dbReference type="PANTHER" id="PTHR46825">
    <property type="entry name" value="D-ALANYL-D-ALANINE-CARBOXYPEPTIDASE/ENDOPEPTIDASE AMPH"/>
    <property type="match status" value="1"/>
</dbReference>